<proteinExistence type="predicted"/>
<reference evidence="3" key="1">
    <citation type="submission" date="2022-10" db="EMBL/GenBank/DDBJ databases">
        <title>Culturing micro-colonial fungi from biological soil crusts in the Mojave desert and describing Neophaeococcomyces mojavensis, and introducing the new genera and species Taxawa tesnikishii.</title>
        <authorList>
            <person name="Kurbessoian T."/>
            <person name="Stajich J.E."/>
        </authorList>
    </citation>
    <scope>NUCLEOTIDE SEQUENCE</scope>
    <source>
        <strain evidence="3">TK_35</strain>
    </source>
</reference>
<evidence type="ECO:0000313" key="4">
    <source>
        <dbReference type="Proteomes" id="UP001172681"/>
    </source>
</evidence>
<dbReference type="Proteomes" id="UP001172681">
    <property type="component" value="Unassembled WGS sequence"/>
</dbReference>
<feature type="compositionally biased region" description="Gly residues" evidence="1">
    <location>
        <begin position="215"/>
        <end position="224"/>
    </location>
</feature>
<gene>
    <name evidence="3" type="ORF">H2204_004658</name>
</gene>
<feature type="transmembrane region" description="Helical" evidence="2">
    <location>
        <begin position="6"/>
        <end position="37"/>
    </location>
</feature>
<keyword evidence="2" id="KW-0812">Transmembrane</keyword>
<keyword evidence="2" id="KW-1133">Transmembrane helix</keyword>
<evidence type="ECO:0000256" key="2">
    <source>
        <dbReference type="SAM" id="Phobius"/>
    </source>
</evidence>
<dbReference type="EMBL" id="JAPDRN010000024">
    <property type="protein sequence ID" value="KAJ9637509.1"/>
    <property type="molecule type" value="Genomic_DNA"/>
</dbReference>
<keyword evidence="4" id="KW-1185">Reference proteome</keyword>
<feature type="region of interest" description="Disordered" evidence="1">
    <location>
        <begin position="179"/>
        <end position="247"/>
    </location>
</feature>
<evidence type="ECO:0000256" key="1">
    <source>
        <dbReference type="SAM" id="MobiDB-lite"/>
    </source>
</evidence>
<name>A0AA38Y6Q4_9EURO</name>
<keyword evidence="2" id="KW-0472">Membrane</keyword>
<accession>A0AA38Y6Q4</accession>
<sequence>MEANQLIMALLALGTKCVAFAAFFSLRLLVALLLLVFGEVEPRLELFGLLWRLPNDPHLALGVDGPPDVDWADVVLGWWSGFLGLVSPLWRTKDDLGGLKGLLDAKFLPFLHRASVTTAGGCLTCDGAGLVPEMLVCLPCGAWVHVDCIHGLEISHGWCTECAQCSLVTGEWTETKVQRDIRKRKERALRKKENKRENRAQGRHQKEERAPKQPRGGGGGGWGAPLGIRHPHQQDLKKNFFYPLGAD</sequence>
<feature type="compositionally biased region" description="Basic and acidic residues" evidence="1">
    <location>
        <begin position="194"/>
        <end position="211"/>
    </location>
</feature>
<feature type="compositionally biased region" description="Basic residues" evidence="1">
    <location>
        <begin position="181"/>
        <end position="193"/>
    </location>
</feature>
<dbReference type="AlphaFoldDB" id="A0AA38Y6Q4"/>
<comment type="caution">
    <text evidence="3">The sequence shown here is derived from an EMBL/GenBank/DDBJ whole genome shotgun (WGS) entry which is preliminary data.</text>
</comment>
<protein>
    <submittedName>
        <fullName evidence="3">Uncharacterized protein</fullName>
    </submittedName>
</protein>
<organism evidence="3 4">
    <name type="scientific">Knufia peltigerae</name>
    <dbReference type="NCBI Taxonomy" id="1002370"/>
    <lineage>
        <taxon>Eukaryota</taxon>
        <taxon>Fungi</taxon>
        <taxon>Dikarya</taxon>
        <taxon>Ascomycota</taxon>
        <taxon>Pezizomycotina</taxon>
        <taxon>Eurotiomycetes</taxon>
        <taxon>Chaetothyriomycetidae</taxon>
        <taxon>Chaetothyriales</taxon>
        <taxon>Trichomeriaceae</taxon>
        <taxon>Knufia</taxon>
    </lineage>
</organism>
<evidence type="ECO:0000313" key="3">
    <source>
        <dbReference type="EMBL" id="KAJ9637509.1"/>
    </source>
</evidence>